<feature type="transmembrane region" description="Helical" evidence="1">
    <location>
        <begin position="37"/>
        <end position="58"/>
    </location>
</feature>
<name>A0ABW0RHL8_9BACL</name>
<dbReference type="InterPro" id="IPR038728">
    <property type="entry name" value="YkvI-like"/>
</dbReference>
<keyword evidence="1" id="KW-0472">Membrane</keyword>
<feature type="transmembrane region" description="Helical" evidence="1">
    <location>
        <begin position="70"/>
        <end position="102"/>
    </location>
</feature>
<feature type="transmembrane region" description="Helical" evidence="1">
    <location>
        <begin position="136"/>
        <end position="159"/>
    </location>
</feature>
<dbReference type="EMBL" id="JBHSNQ010000195">
    <property type="protein sequence ID" value="MFC5543413.1"/>
    <property type="molecule type" value="Genomic_DNA"/>
</dbReference>
<evidence type="ECO:0000256" key="1">
    <source>
        <dbReference type="SAM" id="Phobius"/>
    </source>
</evidence>
<organism evidence="2 3">
    <name type="scientific">Ureibacillus suwonensis</name>
    <dbReference type="NCBI Taxonomy" id="313007"/>
    <lineage>
        <taxon>Bacteria</taxon>
        <taxon>Bacillati</taxon>
        <taxon>Bacillota</taxon>
        <taxon>Bacilli</taxon>
        <taxon>Bacillales</taxon>
        <taxon>Caryophanaceae</taxon>
        <taxon>Ureibacillus</taxon>
    </lineage>
</organism>
<feature type="transmembrane region" description="Helical" evidence="1">
    <location>
        <begin position="108"/>
        <end position="129"/>
    </location>
</feature>
<dbReference type="Proteomes" id="UP001595978">
    <property type="component" value="Unassembled WGS sequence"/>
</dbReference>
<sequence>MRNSIKIGGAFVGLMIGGGFASGQEIMYYFLSHGWHGLFGVAVASALFAFLGMSIAMLGHSLKTASHKEVVLFIAGPTIGSIIDCLITVFSFCITVAMFAGAASAFDVLFGMNGVIGGLLMMGFSVITLMFNVEKIIAILAITVPYLIVIIAIIAIASIGSMDSGFTEQMQMAQSPSTGHWLIGALLYVSYNLAVGLPMLAVMGSTVKSKREAGMGGIIGGFLLGVLILLVFVALLSKMDAMIGKPMPMLWIAMDVHPVFGILMAITLIVMIYSTAVGVLYSFVVRFVSPKSKNYKLFVIFSALAAYFASFIGFTTIVGTVYSIMGYLGLIIIAVILWTWVKRKGMLPE</sequence>
<feature type="transmembrane region" description="Helical" evidence="1">
    <location>
        <begin position="324"/>
        <end position="341"/>
    </location>
</feature>
<dbReference type="PANTHER" id="PTHR37814">
    <property type="entry name" value="CONSERVED MEMBRANE PROTEIN"/>
    <property type="match status" value="1"/>
</dbReference>
<gene>
    <name evidence="2" type="ORF">ACFPOH_17015</name>
</gene>
<proteinExistence type="predicted"/>
<feature type="transmembrane region" description="Helical" evidence="1">
    <location>
        <begin position="179"/>
        <end position="202"/>
    </location>
</feature>
<accession>A0ABW0RHL8</accession>
<keyword evidence="1" id="KW-0812">Transmembrane</keyword>
<feature type="transmembrane region" description="Helical" evidence="1">
    <location>
        <begin position="7"/>
        <end position="31"/>
    </location>
</feature>
<keyword evidence="3" id="KW-1185">Reference proteome</keyword>
<reference evidence="3" key="1">
    <citation type="journal article" date="2019" name="Int. J. Syst. Evol. Microbiol.">
        <title>The Global Catalogue of Microorganisms (GCM) 10K type strain sequencing project: providing services to taxonomists for standard genome sequencing and annotation.</title>
        <authorList>
            <consortium name="The Broad Institute Genomics Platform"/>
            <consortium name="The Broad Institute Genome Sequencing Center for Infectious Disease"/>
            <person name="Wu L."/>
            <person name="Ma J."/>
        </authorList>
    </citation>
    <scope>NUCLEOTIDE SEQUENCE [LARGE SCALE GENOMIC DNA]</scope>
    <source>
        <strain evidence="3">CCUG 56331</strain>
    </source>
</reference>
<feature type="transmembrane region" description="Helical" evidence="1">
    <location>
        <begin position="297"/>
        <end position="318"/>
    </location>
</feature>
<feature type="transmembrane region" description="Helical" evidence="1">
    <location>
        <begin position="256"/>
        <end position="285"/>
    </location>
</feature>
<dbReference type="PANTHER" id="PTHR37814:SF1">
    <property type="entry name" value="MEMBRANE PROTEIN"/>
    <property type="match status" value="1"/>
</dbReference>
<evidence type="ECO:0000313" key="3">
    <source>
        <dbReference type="Proteomes" id="UP001595978"/>
    </source>
</evidence>
<dbReference type="RefSeq" id="WP_342470627.1">
    <property type="nucleotide sequence ID" value="NZ_JBHSNQ010000195.1"/>
</dbReference>
<protein>
    <recommendedName>
        <fullName evidence="4">Membrane protein YkvI</fullName>
    </recommendedName>
</protein>
<evidence type="ECO:0008006" key="4">
    <source>
        <dbReference type="Google" id="ProtNLM"/>
    </source>
</evidence>
<comment type="caution">
    <text evidence="2">The sequence shown here is derived from an EMBL/GenBank/DDBJ whole genome shotgun (WGS) entry which is preliminary data.</text>
</comment>
<feature type="transmembrane region" description="Helical" evidence="1">
    <location>
        <begin position="214"/>
        <end position="236"/>
    </location>
</feature>
<keyword evidence="1" id="KW-1133">Transmembrane helix</keyword>
<evidence type="ECO:0000313" key="2">
    <source>
        <dbReference type="EMBL" id="MFC5543413.1"/>
    </source>
</evidence>